<sequence length="346" mass="37477">MFDMASRPAMTMEQADIWQKSRAKGLSSLFPSLSTELSTCTCRFFSTDWVRQDALVNSWCGVSPATLVDSRNRLVSSLKVKFKLVSADCAVEVAGPSNGKPSCSRSKSPCNRWSSGEKSDMGSWGATSASAFSVARSAMWISWLSLADHGPAYLACRKRSAWSDKSSAGDVRVDSRPQAQLQASDQSDMGEISWLAVLVSLEVDRTDELGVSSLLRRGERIWRWCRLRVSTWSAGLSGALAGRGLDGPLDTAGEGPAAVGEKMEEEMEEARQAAGQGIGKRRQGSLAGSARESWAPGWQSSLGGQPAPARTFRKSRWPGARLSRAQQPRRTHSWVGPDGQCPSPCR</sequence>
<dbReference type="Proteomes" id="UP000557566">
    <property type="component" value="Unassembled WGS sequence"/>
</dbReference>
<comment type="caution">
    <text evidence="2">The sequence shown here is derived from an EMBL/GenBank/DDBJ whole genome shotgun (WGS) entry which is preliminary data.</text>
</comment>
<evidence type="ECO:0000313" key="3">
    <source>
        <dbReference type="Proteomes" id="UP000557566"/>
    </source>
</evidence>
<proteinExistence type="predicted"/>
<feature type="region of interest" description="Disordered" evidence="1">
    <location>
        <begin position="265"/>
        <end position="346"/>
    </location>
</feature>
<protein>
    <submittedName>
        <fullName evidence="2">Uncharacterized protein</fullName>
    </submittedName>
</protein>
<dbReference type="AlphaFoldDB" id="A0A8H4Q035"/>
<reference evidence="2 3" key="1">
    <citation type="journal article" date="2020" name="Genome Biol. Evol.">
        <title>A new high-quality draft genome assembly of the Chinese cordyceps Ophiocordyceps sinensis.</title>
        <authorList>
            <person name="Shu R."/>
            <person name="Zhang J."/>
            <person name="Meng Q."/>
            <person name="Zhang H."/>
            <person name="Zhou G."/>
            <person name="Li M."/>
            <person name="Wu P."/>
            <person name="Zhao Y."/>
            <person name="Chen C."/>
            <person name="Qin Q."/>
        </authorList>
    </citation>
    <scope>NUCLEOTIDE SEQUENCE [LARGE SCALE GENOMIC DNA]</scope>
    <source>
        <strain evidence="2 3">IOZ07</strain>
    </source>
</reference>
<dbReference type="EMBL" id="JAAVMX010000001">
    <property type="protein sequence ID" value="KAF4513700.1"/>
    <property type="molecule type" value="Genomic_DNA"/>
</dbReference>
<accession>A0A8H4Q035</accession>
<organism evidence="2 3">
    <name type="scientific">Ophiocordyceps sinensis</name>
    <dbReference type="NCBI Taxonomy" id="72228"/>
    <lineage>
        <taxon>Eukaryota</taxon>
        <taxon>Fungi</taxon>
        <taxon>Dikarya</taxon>
        <taxon>Ascomycota</taxon>
        <taxon>Pezizomycotina</taxon>
        <taxon>Sordariomycetes</taxon>
        <taxon>Hypocreomycetidae</taxon>
        <taxon>Hypocreales</taxon>
        <taxon>Ophiocordycipitaceae</taxon>
        <taxon>Ophiocordyceps</taxon>
    </lineage>
</organism>
<gene>
    <name evidence="2" type="ORF">G6O67_000941</name>
</gene>
<evidence type="ECO:0000256" key="1">
    <source>
        <dbReference type="SAM" id="MobiDB-lite"/>
    </source>
</evidence>
<feature type="region of interest" description="Disordered" evidence="1">
    <location>
        <begin position="98"/>
        <end position="122"/>
    </location>
</feature>
<name>A0A8H4Q035_9HYPO</name>
<evidence type="ECO:0000313" key="2">
    <source>
        <dbReference type="EMBL" id="KAF4513700.1"/>
    </source>
</evidence>
<keyword evidence="3" id="KW-1185">Reference proteome</keyword>
<feature type="compositionally biased region" description="Polar residues" evidence="1">
    <location>
        <begin position="99"/>
        <end position="114"/>
    </location>
</feature>